<dbReference type="SUPFAM" id="SSF53850">
    <property type="entry name" value="Periplasmic binding protein-like II"/>
    <property type="match status" value="1"/>
</dbReference>
<dbReference type="STRING" id="938405.SAMN02927895_04966"/>
<dbReference type="AlphaFoldDB" id="A0A1G6ZWG7"/>
<dbReference type="Pfam" id="PF03401">
    <property type="entry name" value="TctC"/>
    <property type="match status" value="1"/>
</dbReference>
<proteinExistence type="inferred from homology"/>
<accession>A0A1G6ZWG7</accession>
<organism evidence="2 3">
    <name type="scientific">Belnapia rosea</name>
    <dbReference type="NCBI Taxonomy" id="938405"/>
    <lineage>
        <taxon>Bacteria</taxon>
        <taxon>Pseudomonadati</taxon>
        <taxon>Pseudomonadota</taxon>
        <taxon>Alphaproteobacteria</taxon>
        <taxon>Acetobacterales</taxon>
        <taxon>Roseomonadaceae</taxon>
        <taxon>Belnapia</taxon>
    </lineage>
</organism>
<dbReference type="PANTHER" id="PTHR42928:SF5">
    <property type="entry name" value="BLR1237 PROTEIN"/>
    <property type="match status" value="1"/>
</dbReference>
<dbReference type="RefSeq" id="WP_090570075.1">
    <property type="nucleotide sequence ID" value="NZ_FMXZ01000023.1"/>
</dbReference>
<dbReference type="PIRSF" id="PIRSF017082">
    <property type="entry name" value="YflP"/>
    <property type="match status" value="1"/>
</dbReference>
<protein>
    <submittedName>
        <fullName evidence="2">Tripartite-type tricarboxylate transporter, receptor component TctC</fullName>
    </submittedName>
</protein>
<evidence type="ECO:0000313" key="2">
    <source>
        <dbReference type="EMBL" id="SDE06175.1"/>
    </source>
</evidence>
<dbReference type="InterPro" id="IPR042100">
    <property type="entry name" value="Bug_dom1"/>
</dbReference>
<name>A0A1G6ZWG7_9PROT</name>
<dbReference type="PANTHER" id="PTHR42928">
    <property type="entry name" value="TRICARBOXYLATE-BINDING PROTEIN"/>
    <property type="match status" value="1"/>
</dbReference>
<dbReference type="EMBL" id="FMZX01000017">
    <property type="protein sequence ID" value="SDE06175.1"/>
    <property type="molecule type" value="Genomic_DNA"/>
</dbReference>
<dbReference type="Gene3D" id="3.40.190.10">
    <property type="entry name" value="Periplasmic binding protein-like II"/>
    <property type="match status" value="1"/>
</dbReference>
<reference evidence="2 3" key="1">
    <citation type="submission" date="2016-10" db="EMBL/GenBank/DDBJ databases">
        <authorList>
            <person name="de Groot N.N."/>
        </authorList>
    </citation>
    <scope>NUCLEOTIDE SEQUENCE [LARGE SCALE GENOMIC DNA]</scope>
    <source>
        <strain evidence="2 3">CPCC 100156</strain>
    </source>
</reference>
<evidence type="ECO:0000256" key="1">
    <source>
        <dbReference type="ARBA" id="ARBA00006987"/>
    </source>
</evidence>
<keyword evidence="3" id="KW-1185">Reference proteome</keyword>
<dbReference type="Proteomes" id="UP000198925">
    <property type="component" value="Unassembled WGS sequence"/>
</dbReference>
<comment type="similarity">
    <text evidence="1">Belongs to the UPF0065 (bug) family.</text>
</comment>
<dbReference type="InterPro" id="IPR005064">
    <property type="entry name" value="BUG"/>
</dbReference>
<dbReference type="OrthoDB" id="8970543at2"/>
<dbReference type="Gene3D" id="3.40.190.150">
    <property type="entry name" value="Bordetella uptake gene, domain 1"/>
    <property type="match status" value="1"/>
</dbReference>
<dbReference type="CDD" id="cd07012">
    <property type="entry name" value="PBP2_Bug_TTT"/>
    <property type="match status" value="1"/>
</dbReference>
<evidence type="ECO:0000313" key="3">
    <source>
        <dbReference type="Proteomes" id="UP000198925"/>
    </source>
</evidence>
<sequence>MKRRTLLGGVTFAMPALAQSDRWPSREISLVTGFGPGGGTDVVARAIAAHMERTLGVAIPVRNTPGAGGTLGPGRIAQSRPDGYTFGLVGLSALVVAPLTMDLPYKPWESFDFLGCTSELRIGVPVGPSMPNVRTLADFIAEGRRRTLTVASTNPGSAVSFFDLARLAGIQISYVPFASITEAASQVAGGHVDTYSGTSEMIGLVRGGNLRMLASASVDRWPDFPDVPTLIEQGYQTATRQLIIWAGPAGLPAPIRDRLEAALMAAARDPEVLARQAAGGIASRVIEGARTLAAIREVQPGVEAALIASGMSRKSG</sequence>
<gene>
    <name evidence="2" type="ORF">SAMN04487779_1017101</name>
</gene>
<keyword evidence="2" id="KW-0675">Receptor</keyword>